<keyword evidence="2" id="KW-1185">Reference proteome</keyword>
<protein>
    <submittedName>
        <fullName evidence="1">Uncharacterized protein</fullName>
    </submittedName>
</protein>
<dbReference type="AlphaFoldDB" id="A0A9W4B0J1"/>
<evidence type="ECO:0000313" key="1">
    <source>
        <dbReference type="EMBL" id="BBY91792.1"/>
    </source>
</evidence>
<accession>A0A9W4B0J1</accession>
<sequence length="102" mass="11194">MIDLTTITRPTFRKTVVPSPVAIPAPSSEGTTLITEQQVLFATAAAVAMPHVRPSRWSVAMKSVSQAMSGLVHSSRPPAQRYQARRSLYLENALMSREMGRL</sequence>
<name>A0A9W4B0J1_9MYCO</name>
<dbReference type="EMBL" id="AP022601">
    <property type="protein sequence ID" value="BBY91792.1"/>
    <property type="molecule type" value="Genomic_DNA"/>
</dbReference>
<dbReference type="RefSeq" id="WP_163727916.1">
    <property type="nucleotide sequence ID" value="NZ_AP022601.1"/>
</dbReference>
<gene>
    <name evidence="1" type="ORF">MGALJ_14610</name>
</gene>
<reference evidence="1 2" key="1">
    <citation type="journal article" date="2019" name="Emerg. Microbes Infect.">
        <title>Comprehensive subspecies identification of 175 nontuberculous mycobacteria species based on 7547 genomic profiles.</title>
        <authorList>
            <person name="Matsumoto Y."/>
            <person name="Kinjo T."/>
            <person name="Motooka D."/>
            <person name="Nabeya D."/>
            <person name="Jung N."/>
            <person name="Uechi K."/>
            <person name="Horii T."/>
            <person name="Iida T."/>
            <person name="Fujita J."/>
            <person name="Nakamura S."/>
        </authorList>
    </citation>
    <scope>NUCLEOTIDE SEQUENCE [LARGE SCALE GENOMIC DNA]</scope>
    <source>
        <strain evidence="1 2">JCM 6399</strain>
    </source>
</reference>
<dbReference type="Proteomes" id="UP000465785">
    <property type="component" value="Chromosome"/>
</dbReference>
<organism evidence="1 2">
    <name type="scientific">Mycobacterium gallinarum</name>
    <dbReference type="NCBI Taxonomy" id="39689"/>
    <lineage>
        <taxon>Bacteria</taxon>
        <taxon>Bacillati</taxon>
        <taxon>Actinomycetota</taxon>
        <taxon>Actinomycetes</taxon>
        <taxon>Mycobacteriales</taxon>
        <taxon>Mycobacteriaceae</taxon>
        <taxon>Mycobacterium</taxon>
    </lineage>
</organism>
<proteinExistence type="predicted"/>
<evidence type="ECO:0000313" key="2">
    <source>
        <dbReference type="Proteomes" id="UP000465785"/>
    </source>
</evidence>
<dbReference type="KEGG" id="mgau:MGALJ_14610"/>